<dbReference type="PANTHER" id="PTHR28242:SF30">
    <property type="entry name" value="HISTIDINE-CONTAINING PHOSPHOTRANSFER PROTEIN 2"/>
    <property type="match status" value="1"/>
</dbReference>
<dbReference type="AlphaFoldDB" id="A0A8T3BL32"/>
<evidence type="ECO:0000313" key="4">
    <source>
        <dbReference type="Proteomes" id="UP000829196"/>
    </source>
</evidence>
<accession>A0A8T3BL32</accession>
<dbReference type="Proteomes" id="UP000829196">
    <property type="component" value="Unassembled WGS sequence"/>
</dbReference>
<evidence type="ECO:0000256" key="1">
    <source>
        <dbReference type="ARBA" id="ARBA00023012"/>
    </source>
</evidence>
<name>A0A8T3BL32_DENNO</name>
<gene>
    <name evidence="3" type="ORF">KFK09_008414</name>
</gene>
<dbReference type="GO" id="GO:0009736">
    <property type="term" value="P:cytokinin-activated signaling pathway"/>
    <property type="evidence" value="ECO:0007669"/>
    <property type="project" value="UniProtKB-KW"/>
</dbReference>
<dbReference type="PANTHER" id="PTHR28242">
    <property type="entry name" value="PHOSPHORELAY INTERMEDIATE PROTEIN YPD1"/>
    <property type="match status" value="1"/>
</dbReference>
<keyword evidence="1 2" id="KW-0902">Two-component regulatory system</keyword>
<dbReference type="SMR" id="A0A8T3BL32"/>
<proteinExistence type="predicted"/>
<protein>
    <recommendedName>
        <fullName evidence="2">Histidine-containing phosphotransfer protein</fullName>
    </recommendedName>
</protein>
<comment type="function">
    <text evidence="2">Functions as a two-component phosphorelay mediators between cytokinin sensor histidine kinases and response regulators (B-type ARRs). Plays an important role in propagating cytokinin signal transduction.</text>
</comment>
<evidence type="ECO:0000256" key="2">
    <source>
        <dbReference type="RuleBase" id="RU369004"/>
    </source>
</evidence>
<dbReference type="GO" id="GO:0005829">
    <property type="term" value="C:cytosol"/>
    <property type="evidence" value="ECO:0007669"/>
    <property type="project" value="UniProtKB-SubCell"/>
</dbReference>
<keyword evidence="2" id="KW-0932">Cytokinin signaling pathway</keyword>
<dbReference type="SUPFAM" id="SSF47226">
    <property type="entry name" value="Histidine-containing phosphotransfer domain, HPT domain"/>
    <property type="match status" value="1"/>
</dbReference>
<dbReference type="EMBL" id="JAGYWB010000007">
    <property type="protein sequence ID" value="KAI0515747.1"/>
    <property type="molecule type" value="Genomic_DNA"/>
</dbReference>
<dbReference type="GO" id="GO:0000160">
    <property type="term" value="P:phosphorelay signal transduction system"/>
    <property type="evidence" value="ECO:0007669"/>
    <property type="project" value="UniProtKB-UniRule"/>
</dbReference>
<dbReference type="GO" id="GO:0005634">
    <property type="term" value="C:nucleus"/>
    <property type="evidence" value="ECO:0007669"/>
    <property type="project" value="UniProtKB-SubCell"/>
</dbReference>
<evidence type="ECO:0000313" key="3">
    <source>
        <dbReference type="EMBL" id="KAI0515747.1"/>
    </source>
</evidence>
<dbReference type="Gene3D" id="1.20.120.160">
    <property type="entry name" value="HPT domain"/>
    <property type="match status" value="1"/>
</dbReference>
<organism evidence="3 4">
    <name type="scientific">Dendrobium nobile</name>
    <name type="common">Orchid</name>
    <dbReference type="NCBI Taxonomy" id="94219"/>
    <lineage>
        <taxon>Eukaryota</taxon>
        <taxon>Viridiplantae</taxon>
        <taxon>Streptophyta</taxon>
        <taxon>Embryophyta</taxon>
        <taxon>Tracheophyta</taxon>
        <taxon>Spermatophyta</taxon>
        <taxon>Magnoliopsida</taxon>
        <taxon>Liliopsida</taxon>
        <taxon>Asparagales</taxon>
        <taxon>Orchidaceae</taxon>
        <taxon>Epidendroideae</taxon>
        <taxon>Malaxideae</taxon>
        <taxon>Dendrobiinae</taxon>
        <taxon>Dendrobium</taxon>
    </lineage>
</organism>
<dbReference type="GO" id="GO:0043424">
    <property type="term" value="F:protein histidine kinase binding"/>
    <property type="evidence" value="ECO:0007669"/>
    <property type="project" value="UniProtKB-UniRule"/>
</dbReference>
<comment type="domain">
    <text evidence="2">Histidine-containing phosphotransfer domain (HPt) contains an active histidine that mediates the phosphotransfer.</text>
</comment>
<dbReference type="InterPro" id="IPR036641">
    <property type="entry name" value="HPT_dom_sf"/>
</dbReference>
<dbReference type="GO" id="GO:0009927">
    <property type="term" value="F:histidine phosphotransfer kinase activity"/>
    <property type="evidence" value="ECO:0007669"/>
    <property type="project" value="UniProtKB-UniRule"/>
</dbReference>
<keyword evidence="4" id="KW-1185">Reference proteome</keyword>
<sequence length="103" mass="11918">MILCISSPQSCHRHAKGLLDQNFTQLEMREARTPGFEEDFIQTFYEDAERIFTSLERLLDPLQISSFLHPTSVAVGCPTIKRDCIKFREFCELQDKQGYVSTL</sequence>
<comment type="subcellular location">
    <subcellularLocation>
        <location evidence="2">Cytoplasm</location>
        <location evidence="2">Cytosol</location>
    </subcellularLocation>
    <subcellularLocation>
        <location evidence="2">Nucleus</location>
    </subcellularLocation>
</comment>
<reference evidence="3" key="1">
    <citation type="journal article" date="2022" name="Front. Genet.">
        <title>Chromosome-Scale Assembly of the Dendrobium nobile Genome Provides Insights Into the Molecular Mechanism of the Biosynthesis of the Medicinal Active Ingredient of Dendrobium.</title>
        <authorList>
            <person name="Xu Q."/>
            <person name="Niu S.-C."/>
            <person name="Li K.-L."/>
            <person name="Zheng P.-J."/>
            <person name="Zhang X.-J."/>
            <person name="Jia Y."/>
            <person name="Liu Y."/>
            <person name="Niu Y.-X."/>
            <person name="Yu L.-H."/>
            <person name="Chen D.-F."/>
            <person name="Zhang G.-Q."/>
        </authorList>
    </citation>
    <scope>NUCLEOTIDE SEQUENCE</scope>
    <source>
        <tissue evidence="3">Leaf</tissue>
    </source>
</reference>
<dbReference type="InterPro" id="IPR045871">
    <property type="entry name" value="AHP1-5/YPD1"/>
</dbReference>
<comment type="caution">
    <text evidence="3">The sequence shown here is derived from an EMBL/GenBank/DDBJ whole genome shotgun (WGS) entry which is preliminary data.</text>
</comment>